<keyword evidence="3" id="KW-1185">Reference proteome</keyword>
<dbReference type="InterPro" id="IPR027417">
    <property type="entry name" value="P-loop_NTPase"/>
</dbReference>
<reference evidence="2 3" key="1">
    <citation type="submission" date="2021-06" db="EMBL/GenBank/DDBJ databases">
        <authorList>
            <person name="Kallberg Y."/>
            <person name="Tangrot J."/>
            <person name="Rosling A."/>
        </authorList>
    </citation>
    <scope>NUCLEOTIDE SEQUENCE [LARGE SCALE GENOMIC DNA]</scope>
    <source>
        <strain evidence="2 3">120-4 pot B 10/14</strain>
    </source>
</reference>
<feature type="region of interest" description="Disordered" evidence="1">
    <location>
        <begin position="1"/>
        <end position="39"/>
    </location>
</feature>
<gene>
    <name evidence="2" type="ORF">GMARGA_LOCUS3713</name>
</gene>
<protein>
    <submittedName>
        <fullName evidence="2">32053_t:CDS:1</fullName>
    </submittedName>
</protein>
<dbReference type="PANTHER" id="PTHR45786:SF78">
    <property type="entry name" value="ATP-DEPENDENT DNA HELICASE"/>
    <property type="match status" value="1"/>
</dbReference>
<sequence>MPPMKVSSDRSARNKKRREHWATQTAEQREERNKKLREQRKLQTLEERFNKRFERRKMDKNSHRNLRCFDKRHVIGDMAYSCNYCGAKFWLEEKSSGNKSHPIFTTCCNKGSVVLPSVPPPPNILMQLLTSSMPECVYNFRIHGELYHSIGGLLPSASSMCPHFAQLYIYDTDHEIQNRLNIMPSLNQTIVEKLTRMLNSTNPYISIFKQAHDIYISNPTLPLKLLIKANGSKDAHAINNTDRNFNHIQKAEILQGPYANTRVLLPRISFSPNNNELPFTFVRRQFPVIPAFAMTINKSQGQTLESVGIYLREPVFSHGQLYVALSRDQLRTQLT</sequence>
<organism evidence="2 3">
    <name type="scientific">Gigaspora margarita</name>
    <dbReference type="NCBI Taxonomy" id="4874"/>
    <lineage>
        <taxon>Eukaryota</taxon>
        <taxon>Fungi</taxon>
        <taxon>Fungi incertae sedis</taxon>
        <taxon>Mucoromycota</taxon>
        <taxon>Glomeromycotina</taxon>
        <taxon>Glomeromycetes</taxon>
        <taxon>Diversisporales</taxon>
        <taxon>Gigasporaceae</taxon>
        <taxon>Gigaspora</taxon>
    </lineage>
</organism>
<evidence type="ECO:0000256" key="1">
    <source>
        <dbReference type="SAM" id="MobiDB-lite"/>
    </source>
</evidence>
<evidence type="ECO:0000313" key="3">
    <source>
        <dbReference type="Proteomes" id="UP000789901"/>
    </source>
</evidence>
<dbReference type="EMBL" id="CAJVQB010001375">
    <property type="protein sequence ID" value="CAG8533005.1"/>
    <property type="molecule type" value="Genomic_DNA"/>
</dbReference>
<dbReference type="Proteomes" id="UP000789901">
    <property type="component" value="Unassembled WGS sequence"/>
</dbReference>
<name>A0ABN7U838_GIGMA</name>
<proteinExistence type="predicted"/>
<dbReference type="Gene3D" id="3.40.50.300">
    <property type="entry name" value="P-loop containing nucleotide triphosphate hydrolases"/>
    <property type="match status" value="1"/>
</dbReference>
<comment type="caution">
    <text evidence="2">The sequence shown here is derived from an EMBL/GenBank/DDBJ whole genome shotgun (WGS) entry which is preliminary data.</text>
</comment>
<dbReference type="SUPFAM" id="SSF52540">
    <property type="entry name" value="P-loop containing nucleoside triphosphate hydrolases"/>
    <property type="match status" value="1"/>
</dbReference>
<evidence type="ECO:0000313" key="2">
    <source>
        <dbReference type="EMBL" id="CAG8533005.1"/>
    </source>
</evidence>
<dbReference type="PANTHER" id="PTHR45786">
    <property type="entry name" value="DNA BINDING PROTEIN-LIKE"/>
    <property type="match status" value="1"/>
</dbReference>
<accession>A0ABN7U838</accession>
<dbReference type="CDD" id="cd18809">
    <property type="entry name" value="SF1_C_RecD"/>
    <property type="match status" value="1"/>
</dbReference>